<dbReference type="SMART" id="SM00708">
    <property type="entry name" value="PhBP"/>
    <property type="match status" value="1"/>
</dbReference>
<dbReference type="CDD" id="cd23992">
    <property type="entry name" value="PBP_GOBP"/>
    <property type="match status" value="1"/>
</dbReference>
<dbReference type="Gene3D" id="1.10.238.20">
    <property type="entry name" value="Pheromone/general odorant binding protein domain"/>
    <property type="match status" value="1"/>
</dbReference>
<evidence type="ECO:0000313" key="4">
    <source>
        <dbReference type="EMBL" id="QIJ45735.1"/>
    </source>
</evidence>
<dbReference type="AlphaFoldDB" id="A0A6M3GVB6"/>
<proteinExistence type="evidence at transcript level"/>
<dbReference type="InterPro" id="IPR006170">
    <property type="entry name" value="PBP/GOBP"/>
</dbReference>
<dbReference type="PANTHER" id="PTHR21364">
    <property type="entry name" value="GENERAL ODORANT-BINDING PROTEIN 19A"/>
    <property type="match status" value="1"/>
</dbReference>
<evidence type="ECO:0000256" key="3">
    <source>
        <dbReference type="ARBA" id="ARBA00022525"/>
    </source>
</evidence>
<name>A0A6M3GVB6_GLYPY</name>
<dbReference type="InterPro" id="IPR036728">
    <property type="entry name" value="PBP_GOBP_sf"/>
</dbReference>
<reference evidence="4" key="1">
    <citation type="submission" date="2019-04" db="EMBL/GenBank/DDBJ databases">
        <authorList>
            <person name="Sheng S."/>
        </authorList>
    </citation>
    <scope>NUCLEOTIDE SEQUENCE</scope>
</reference>
<dbReference type="PRINTS" id="PR00485">
    <property type="entry name" value="MEALWORMBTLB"/>
</dbReference>
<dbReference type="SUPFAM" id="SSF47565">
    <property type="entry name" value="Insect pheromone/odorant-binding proteins"/>
    <property type="match status" value="1"/>
</dbReference>
<keyword evidence="3" id="KW-0964">Secreted</keyword>
<accession>A0A6M3GVB6</accession>
<dbReference type="EMBL" id="MK819440">
    <property type="protein sequence ID" value="QIJ45735.1"/>
    <property type="molecule type" value="mRNA"/>
</dbReference>
<evidence type="ECO:0000256" key="2">
    <source>
        <dbReference type="ARBA" id="ARBA00008098"/>
    </source>
</evidence>
<comment type="subcellular location">
    <subcellularLocation>
        <location evidence="1">Secreted</location>
    </subcellularLocation>
</comment>
<dbReference type="Pfam" id="PF01395">
    <property type="entry name" value="PBP_GOBP"/>
    <property type="match status" value="1"/>
</dbReference>
<dbReference type="PANTHER" id="PTHR21364:SF2">
    <property type="entry name" value="GENERAL ODORANT-BINDING PROTEIN 19A"/>
    <property type="match status" value="1"/>
</dbReference>
<protein>
    <submittedName>
        <fullName evidence="4">Odorant binding protein</fullName>
    </submittedName>
</protein>
<comment type="similarity">
    <text evidence="2">Belongs to the PBP/GOBP family.</text>
</comment>
<dbReference type="FunFam" id="1.10.238.20:FF:000001">
    <property type="entry name" value="General odorant-binding protein lush"/>
    <property type="match status" value="1"/>
</dbReference>
<dbReference type="GO" id="GO:0005549">
    <property type="term" value="F:odorant binding"/>
    <property type="evidence" value="ECO:0007669"/>
    <property type="project" value="InterPro"/>
</dbReference>
<evidence type="ECO:0000256" key="1">
    <source>
        <dbReference type="ARBA" id="ARBA00004613"/>
    </source>
</evidence>
<organism evidence="4">
    <name type="scientific">Glyphodes pyloalis</name>
    <name type="common">Lesser mulberry snout moth</name>
    <dbReference type="NCBI Taxonomy" id="1242752"/>
    <lineage>
        <taxon>Eukaryota</taxon>
        <taxon>Metazoa</taxon>
        <taxon>Ecdysozoa</taxon>
        <taxon>Arthropoda</taxon>
        <taxon>Hexapoda</taxon>
        <taxon>Insecta</taxon>
        <taxon>Pterygota</taxon>
        <taxon>Neoptera</taxon>
        <taxon>Endopterygota</taxon>
        <taxon>Lepidoptera</taxon>
        <taxon>Glossata</taxon>
        <taxon>Ditrysia</taxon>
        <taxon>Pyraloidea</taxon>
        <taxon>Crambidae</taxon>
        <taxon>Spilomelinae</taxon>
        <taxon>Glyphodes</taxon>
    </lineage>
</organism>
<dbReference type="GO" id="GO:0005576">
    <property type="term" value="C:extracellular region"/>
    <property type="evidence" value="ECO:0007669"/>
    <property type="project" value="UniProtKB-SubCell"/>
</dbReference>
<sequence length="153" mass="18062">MAMESLGRRLRLDMYWTTLRIIVLFFGFCHGKDTLELSDEIKEIIQHVHNECVGKTGVAEEDIKNCENGIFKDDKKLKCYMFCLMEEANLIDDDDNVDYDMLVSIIPEEYSERTTKMIFSCRYLDTPDKDKCQRAFDVHKCSYGKDPDFYFLF</sequence>
<gene>
    <name evidence="4" type="primary">OBP1</name>
</gene>
<dbReference type="GO" id="GO:0007608">
    <property type="term" value="P:sensory perception of smell"/>
    <property type="evidence" value="ECO:0007669"/>
    <property type="project" value="UniProtKB-ARBA"/>
</dbReference>